<dbReference type="Proteomes" id="UP000226079">
    <property type="component" value="Unassembled WGS sequence"/>
</dbReference>
<accession>A0A2A9CV19</accession>
<organism evidence="1 2">
    <name type="scientific">Propionicimonas paludicola</name>
    <dbReference type="NCBI Taxonomy" id="185243"/>
    <lineage>
        <taxon>Bacteria</taxon>
        <taxon>Bacillati</taxon>
        <taxon>Actinomycetota</taxon>
        <taxon>Actinomycetes</taxon>
        <taxon>Propionibacteriales</taxon>
        <taxon>Nocardioidaceae</taxon>
        <taxon>Propionicimonas</taxon>
    </lineage>
</organism>
<keyword evidence="2" id="KW-1185">Reference proteome</keyword>
<reference evidence="1 2" key="1">
    <citation type="submission" date="2017-10" db="EMBL/GenBank/DDBJ databases">
        <title>Sequencing the genomes of 1000 actinobacteria strains.</title>
        <authorList>
            <person name="Klenk H.-P."/>
        </authorList>
    </citation>
    <scope>NUCLEOTIDE SEQUENCE [LARGE SCALE GENOMIC DNA]</scope>
    <source>
        <strain evidence="1 2">DSM 15597</strain>
    </source>
</reference>
<gene>
    <name evidence="1" type="ORF">ATK74_2063</name>
</gene>
<sequence length="94" mass="10956">MAEPMLIAPAELNEQQAALLDFEKQWWALPGSKETEIRERFDISPTRYYQLLNSLIDSDVALAHDPLLVKRLRRQRATRQKERTARRLGVSLHS</sequence>
<dbReference type="EMBL" id="PDJC01000001">
    <property type="protein sequence ID" value="PFG17492.1"/>
    <property type="molecule type" value="Genomic_DNA"/>
</dbReference>
<protein>
    <submittedName>
        <fullName evidence="1">Uncharacterized protein DUF3263</fullName>
    </submittedName>
</protein>
<comment type="caution">
    <text evidence="1">The sequence shown here is derived from an EMBL/GenBank/DDBJ whole genome shotgun (WGS) entry which is preliminary data.</text>
</comment>
<dbReference type="InterPro" id="IPR021678">
    <property type="entry name" value="DUF3263"/>
</dbReference>
<dbReference type="AlphaFoldDB" id="A0A2A9CV19"/>
<name>A0A2A9CV19_9ACTN</name>
<proteinExistence type="predicted"/>
<dbReference type="RefSeq" id="WP_098460916.1">
    <property type="nucleotide sequence ID" value="NZ_PDJC01000001.1"/>
</dbReference>
<evidence type="ECO:0000313" key="1">
    <source>
        <dbReference type="EMBL" id="PFG17492.1"/>
    </source>
</evidence>
<dbReference type="Pfam" id="PF11662">
    <property type="entry name" value="DUF3263"/>
    <property type="match status" value="1"/>
</dbReference>
<dbReference type="OrthoDB" id="3268863at2"/>
<evidence type="ECO:0000313" key="2">
    <source>
        <dbReference type="Proteomes" id="UP000226079"/>
    </source>
</evidence>